<gene>
    <name evidence="3" type="ORF">XENORESO_019406</name>
</gene>
<feature type="region of interest" description="Disordered" evidence="1">
    <location>
        <begin position="31"/>
        <end position="55"/>
    </location>
</feature>
<evidence type="ECO:0000256" key="2">
    <source>
        <dbReference type="SAM" id="Phobius"/>
    </source>
</evidence>
<accession>A0ABV0VQ71</accession>
<comment type="caution">
    <text evidence="3">The sequence shown here is derived from an EMBL/GenBank/DDBJ whole genome shotgun (WGS) entry which is preliminary data.</text>
</comment>
<keyword evidence="2" id="KW-0812">Transmembrane</keyword>
<organism evidence="3 4">
    <name type="scientific">Xenotaenia resolanae</name>
    <dbReference type="NCBI Taxonomy" id="208358"/>
    <lineage>
        <taxon>Eukaryota</taxon>
        <taxon>Metazoa</taxon>
        <taxon>Chordata</taxon>
        <taxon>Craniata</taxon>
        <taxon>Vertebrata</taxon>
        <taxon>Euteleostomi</taxon>
        <taxon>Actinopterygii</taxon>
        <taxon>Neopterygii</taxon>
        <taxon>Teleostei</taxon>
        <taxon>Neoteleostei</taxon>
        <taxon>Acanthomorphata</taxon>
        <taxon>Ovalentaria</taxon>
        <taxon>Atherinomorphae</taxon>
        <taxon>Cyprinodontiformes</taxon>
        <taxon>Goodeidae</taxon>
        <taxon>Xenotaenia</taxon>
    </lineage>
</organism>
<evidence type="ECO:0000256" key="1">
    <source>
        <dbReference type="SAM" id="MobiDB-lite"/>
    </source>
</evidence>
<keyword evidence="2" id="KW-1133">Transmembrane helix</keyword>
<evidence type="ECO:0000313" key="4">
    <source>
        <dbReference type="Proteomes" id="UP001444071"/>
    </source>
</evidence>
<feature type="transmembrane region" description="Helical" evidence="2">
    <location>
        <begin position="86"/>
        <end position="107"/>
    </location>
</feature>
<reference evidence="3 4" key="1">
    <citation type="submission" date="2021-06" db="EMBL/GenBank/DDBJ databases">
        <authorList>
            <person name="Palmer J.M."/>
        </authorList>
    </citation>
    <scope>NUCLEOTIDE SEQUENCE [LARGE SCALE GENOMIC DNA]</scope>
    <source>
        <strain evidence="3 4">XR_2019</strain>
        <tissue evidence="3">Muscle</tissue>
    </source>
</reference>
<sequence>MKEQEVWIKESPGWNRKYSCQLSLWHMSLPAGSPKDQGEGSWSLATSRPGHASSSPVMPTLSVHCQQLSLCVKPVKRKQTLGRISSVCFCPIFIRLILIFFSCLSYQSVVTIFQNIKYSTLHQIHFSKIV</sequence>
<proteinExistence type="predicted"/>
<name>A0ABV0VQ71_9TELE</name>
<keyword evidence="2" id="KW-0472">Membrane</keyword>
<protein>
    <submittedName>
        <fullName evidence="3">Uncharacterized protein</fullName>
    </submittedName>
</protein>
<evidence type="ECO:0000313" key="3">
    <source>
        <dbReference type="EMBL" id="MEQ2258433.1"/>
    </source>
</evidence>
<dbReference type="Proteomes" id="UP001444071">
    <property type="component" value="Unassembled WGS sequence"/>
</dbReference>
<dbReference type="EMBL" id="JAHRIM010000721">
    <property type="protein sequence ID" value="MEQ2258433.1"/>
    <property type="molecule type" value="Genomic_DNA"/>
</dbReference>
<keyword evidence="4" id="KW-1185">Reference proteome</keyword>